<dbReference type="EMBL" id="CP012333">
    <property type="protein sequence ID" value="AKU99971.1"/>
    <property type="molecule type" value="Genomic_DNA"/>
</dbReference>
<gene>
    <name evidence="2" type="ORF">AKJ09_06635</name>
</gene>
<dbReference type="AlphaFoldDB" id="A0A0K1Q2V0"/>
<feature type="region of interest" description="Disordered" evidence="1">
    <location>
        <begin position="590"/>
        <end position="619"/>
    </location>
</feature>
<dbReference type="RefSeq" id="WP_146651347.1">
    <property type="nucleotide sequence ID" value="NZ_CP012333.1"/>
</dbReference>
<evidence type="ECO:0000313" key="2">
    <source>
        <dbReference type="EMBL" id="AKU99971.1"/>
    </source>
</evidence>
<protein>
    <submittedName>
        <fullName evidence="2">Uncharacterized protein</fullName>
    </submittedName>
</protein>
<dbReference type="KEGG" id="llu:AKJ09_06635"/>
<dbReference type="OrthoDB" id="5496850at2"/>
<keyword evidence="3" id="KW-1185">Reference proteome</keyword>
<name>A0A0K1Q2V0_9BACT</name>
<dbReference type="Proteomes" id="UP000064967">
    <property type="component" value="Chromosome"/>
</dbReference>
<evidence type="ECO:0000256" key="1">
    <source>
        <dbReference type="SAM" id="MobiDB-lite"/>
    </source>
</evidence>
<reference evidence="2 3" key="1">
    <citation type="submission" date="2015-08" db="EMBL/GenBank/DDBJ databases">
        <authorList>
            <person name="Babu N.S."/>
            <person name="Beckwith C.J."/>
            <person name="Beseler K.G."/>
            <person name="Brison A."/>
            <person name="Carone J.V."/>
            <person name="Caskin T.P."/>
            <person name="Diamond M."/>
            <person name="Durham M.E."/>
            <person name="Foxe J.M."/>
            <person name="Go M."/>
            <person name="Henderson B.A."/>
            <person name="Jones I.B."/>
            <person name="McGettigan J.A."/>
            <person name="Micheletti S.J."/>
            <person name="Nasrallah M.E."/>
            <person name="Ortiz D."/>
            <person name="Piller C.R."/>
            <person name="Privatt S.R."/>
            <person name="Schneider S.L."/>
            <person name="Sharp S."/>
            <person name="Smith T.C."/>
            <person name="Stanton J.D."/>
            <person name="Ullery H.E."/>
            <person name="Wilson R.J."/>
            <person name="Serrano M.G."/>
            <person name="Buck G."/>
            <person name="Lee V."/>
            <person name="Wang Y."/>
            <person name="Carvalho R."/>
            <person name="Voegtly L."/>
            <person name="Shi R."/>
            <person name="Duckworth R."/>
            <person name="Johnson A."/>
            <person name="Loviza R."/>
            <person name="Walstead R."/>
            <person name="Shah Z."/>
            <person name="Kiflezghi M."/>
            <person name="Wade K."/>
            <person name="Ball S.L."/>
            <person name="Bradley K.W."/>
            <person name="Asai D.J."/>
            <person name="Bowman C.A."/>
            <person name="Russell D.A."/>
            <person name="Pope W.H."/>
            <person name="Jacobs-Sera D."/>
            <person name="Hendrix R.W."/>
            <person name="Hatfull G.F."/>
        </authorList>
    </citation>
    <scope>NUCLEOTIDE SEQUENCE [LARGE SCALE GENOMIC DNA]</scope>
    <source>
        <strain evidence="2 3">DSM 27648</strain>
    </source>
</reference>
<sequence>MTPIGSGRRHAAPFVRFFAFLLFLGTALTGVTWQRAAGADGVRIHVHGSGRLTAHAARDQGDLVFSGSLVDDAGEPLPNEQVQIQISRESDPHDPAVAEGLRAARGCERTAERTPGTHGIRLGGPTDSPDVTVVTDEGGRFCFRAKLPQDRHRAHLAWKGAKLVEGANAELSFDLSREALVLRFDPKPHLVSLDLPQNVFEVSAQVEDNGALRAKSGIDLTLANELGEKLGVSATDATGRARFTIDATKLGPPGLGELRVSFAGDTPTAFATEAADIERRVNVSMHVPTAERGELTPRVPDDGIPIVVETTSAIGPISSGAVEARVGDVVVGAAPVERGVARLVLTFAAQGNEALVRLKYVPSAPWFASAGDATLRLPIRAQSIVAKAPLFLAGLAVLAFFLVGRVASKSGKPTPRAERAREGEIVEAKPHIEVVRAAARGETGWRGKVVDAHEGFVVPNATIWIERGTFEGTTTLASTMSNAEGAFEFQLDGPHVGGERIVAEAPLHARLTQGLPAPGELAIALVLRRRALLARLVAWAKRVGPPFDIRPEATPGHVKQAASDDLQTARWAEAVERAAYAGSTIDAATEAEIDALAPQKGPPKPAAPAPQTTDGQDDD</sequence>
<proteinExistence type="predicted"/>
<feature type="region of interest" description="Disordered" evidence="1">
    <location>
        <begin position="109"/>
        <end position="129"/>
    </location>
</feature>
<evidence type="ECO:0000313" key="3">
    <source>
        <dbReference type="Proteomes" id="UP000064967"/>
    </source>
</evidence>
<organism evidence="2 3">
    <name type="scientific">Labilithrix luteola</name>
    <dbReference type="NCBI Taxonomy" id="1391654"/>
    <lineage>
        <taxon>Bacteria</taxon>
        <taxon>Pseudomonadati</taxon>
        <taxon>Myxococcota</taxon>
        <taxon>Polyangia</taxon>
        <taxon>Polyangiales</taxon>
        <taxon>Labilitrichaceae</taxon>
        <taxon>Labilithrix</taxon>
    </lineage>
</organism>
<accession>A0A0K1Q2V0</accession>